<evidence type="ECO:0000256" key="6">
    <source>
        <dbReference type="ARBA" id="ARBA00023115"/>
    </source>
</evidence>
<dbReference type="Proteomes" id="UP000320585">
    <property type="component" value="Chromosome"/>
</dbReference>
<dbReference type="InterPro" id="IPR016067">
    <property type="entry name" value="S-AdoMet_deCO2ase_core"/>
</dbReference>
<reference evidence="12" key="1">
    <citation type="submission" date="2019-05" db="EMBL/GenBank/DDBJ databases">
        <title>Complete genome sequencing of Dialister sp. strain 5BBH33.</title>
        <authorList>
            <person name="Sakamoto M."/>
            <person name="Murakami T."/>
            <person name="Mori H."/>
        </authorList>
    </citation>
    <scope>NUCLEOTIDE SEQUENCE [LARGE SCALE GENOMIC DNA]</scope>
    <source>
        <strain evidence="12">5BBH33</strain>
    </source>
</reference>
<evidence type="ECO:0000256" key="5">
    <source>
        <dbReference type="ARBA" id="ARBA00023066"/>
    </source>
</evidence>
<keyword evidence="10" id="KW-0670">Pyruvate</keyword>
<name>A0A8E4BRN9_9FIRM</name>
<dbReference type="SUPFAM" id="SSF56276">
    <property type="entry name" value="S-adenosylmethionine decarboxylase"/>
    <property type="match status" value="1"/>
</dbReference>
<dbReference type="RefSeq" id="WP_143332424.1">
    <property type="nucleotide sequence ID" value="NZ_AP019697.1"/>
</dbReference>
<evidence type="ECO:0000256" key="9">
    <source>
        <dbReference type="ARBA" id="ARBA00023270"/>
    </source>
</evidence>
<dbReference type="EMBL" id="AP019697">
    <property type="protein sequence ID" value="BBK24862.1"/>
    <property type="molecule type" value="Genomic_DNA"/>
</dbReference>
<dbReference type="PANTHER" id="PTHR33866">
    <property type="entry name" value="S-ADENOSYLMETHIONINE DECARBOXYLASE PROENZYME"/>
    <property type="match status" value="1"/>
</dbReference>
<comment type="cofactor">
    <cofactor evidence="1">
        <name>pyruvate</name>
        <dbReference type="ChEBI" id="CHEBI:15361"/>
    </cofactor>
</comment>
<accession>A0A8E4BRN9</accession>
<keyword evidence="6" id="KW-0620">Polyamine biosynthesis</keyword>
<dbReference type="InterPro" id="IPR003826">
    <property type="entry name" value="AdoMetDC_fam_prok"/>
</dbReference>
<organism evidence="11 12">
    <name type="scientific">Dialister hominis</name>
    <dbReference type="NCBI Taxonomy" id="2582419"/>
    <lineage>
        <taxon>Bacteria</taxon>
        <taxon>Bacillati</taxon>
        <taxon>Bacillota</taxon>
        <taxon>Negativicutes</taxon>
        <taxon>Veillonellales</taxon>
        <taxon>Veillonellaceae</taxon>
        <taxon>Dialister</taxon>
    </lineage>
</organism>
<evidence type="ECO:0000256" key="7">
    <source>
        <dbReference type="ARBA" id="ARBA00023145"/>
    </source>
</evidence>
<evidence type="ECO:0000256" key="10">
    <source>
        <dbReference type="ARBA" id="ARBA00023317"/>
    </source>
</evidence>
<dbReference type="GeneID" id="92716016"/>
<keyword evidence="3" id="KW-0210">Decarboxylase</keyword>
<dbReference type="GO" id="GO:0008295">
    <property type="term" value="P:spermidine biosynthetic process"/>
    <property type="evidence" value="ECO:0007669"/>
    <property type="project" value="UniProtKB-KW"/>
</dbReference>
<evidence type="ECO:0000313" key="12">
    <source>
        <dbReference type="Proteomes" id="UP000320585"/>
    </source>
</evidence>
<dbReference type="KEGG" id="dho:Dia5BBH33_07970"/>
<keyword evidence="2" id="KW-0949">S-adenosyl-L-methionine</keyword>
<dbReference type="GO" id="GO:0005829">
    <property type="term" value="C:cytosol"/>
    <property type="evidence" value="ECO:0007669"/>
    <property type="project" value="TreeGrafter"/>
</dbReference>
<evidence type="ECO:0000256" key="2">
    <source>
        <dbReference type="ARBA" id="ARBA00022691"/>
    </source>
</evidence>
<dbReference type="PANTHER" id="PTHR33866:SF2">
    <property type="entry name" value="S-ADENOSYLMETHIONINE DECARBOXYLASE PROENZYME"/>
    <property type="match status" value="1"/>
</dbReference>
<keyword evidence="7" id="KW-0865">Zymogen</keyword>
<evidence type="ECO:0000256" key="4">
    <source>
        <dbReference type="ARBA" id="ARBA00022813"/>
    </source>
</evidence>
<evidence type="ECO:0000313" key="11">
    <source>
        <dbReference type="EMBL" id="BBK24862.1"/>
    </source>
</evidence>
<evidence type="ECO:0000256" key="8">
    <source>
        <dbReference type="ARBA" id="ARBA00023239"/>
    </source>
</evidence>
<evidence type="ECO:0008006" key="13">
    <source>
        <dbReference type="Google" id="ProtNLM"/>
    </source>
</evidence>
<sequence>MDNYIGKHLLVDCYGCRPSSIDSSPDLLAAMIDAAEKIGMTLKENFCHESEDEVIIAAYGDKSHICVHAYPQLCYAAVDIYSFDADLKPTRTMVMLRNYFHPEKIRATSVKRGNINPDMKPNIHSKSTTMHKFKNTGHQMSAAGKKVASYIVHRNEKRGGLGPE</sequence>
<protein>
    <recommendedName>
        <fullName evidence="13">Adenosylmethionine decarboxylase</fullName>
    </recommendedName>
</protein>
<evidence type="ECO:0000256" key="1">
    <source>
        <dbReference type="ARBA" id="ARBA00001928"/>
    </source>
</evidence>
<dbReference type="GO" id="GO:0004014">
    <property type="term" value="F:adenosylmethionine decarboxylase activity"/>
    <property type="evidence" value="ECO:0007669"/>
    <property type="project" value="InterPro"/>
</dbReference>
<proteinExistence type="predicted"/>
<keyword evidence="8" id="KW-0456">Lyase</keyword>
<keyword evidence="5" id="KW-0745">Spermidine biosynthesis</keyword>
<gene>
    <name evidence="11" type="ORF">Dia5BBH33_07970</name>
</gene>
<keyword evidence="9" id="KW-0704">Schiff base</keyword>
<dbReference type="Pfam" id="PF02675">
    <property type="entry name" value="AdoMet_dc"/>
    <property type="match status" value="1"/>
</dbReference>
<dbReference type="OrthoDB" id="9793120at2"/>
<dbReference type="AlphaFoldDB" id="A0A8E4BRN9"/>
<dbReference type="Gene3D" id="3.60.90.10">
    <property type="entry name" value="S-adenosylmethionine decarboxylase"/>
    <property type="match status" value="1"/>
</dbReference>
<evidence type="ECO:0000256" key="3">
    <source>
        <dbReference type="ARBA" id="ARBA00022793"/>
    </source>
</evidence>
<keyword evidence="12" id="KW-1185">Reference proteome</keyword>
<keyword evidence="4" id="KW-0068">Autocatalytic cleavage</keyword>